<dbReference type="VEuPathDB" id="FungiDB:AMAG_18100"/>
<name>A0A0L0S9I4_ALLM3</name>
<sequence>MLGFYVHERLDSRSGLPLRHDPSSNVVVDPNSGMQVPDIRPALQETVATMFGSLVGLLWILLLIGLIAAYQRRARIFGLFVAASGGVMLVVTWIPLLVRSNAWPIVAATVVPELYCLVMFWQYRTTMRAELDEKYDDL</sequence>
<dbReference type="OrthoDB" id="5577549at2759"/>
<evidence type="ECO:0000313" key="2">
    <source>
        <dbReference type="EMBL" id="KNE59106.1"/>
    </source>
</evidence>
<dbReference type="AlphaFoldDB" id="A0A0L0S9I4"/>
<reference evidence="3" key="2">
    <citation type="submission" date="2009-11" db="EMBL/GenBank/DDBJ databases">
        <title>The Genome Sequence of Allomyces macrogynus strain ATCC 38327.</title>
        <authorList>
            <consortium name="The Broad Institute Genome Sequencing Platform"/>
            <person name="Russ C."/>
            <person name="Cuomo C."/>
            <person name="Shea T."/>
            <person name="Young S.K."/>
            <person name="Zeng Q."/>
            <person name="Koehrsen M."/>
            <person name="Haas B."/>
            <person name="Borodovsky M."/>
            <person name="Guigo R."/>
            <person name="Alvarado L."/>
            <person name="Berlin A."/>
            <person name="Borenstein D."/>
            <person name="Chen Z."/>
            <person name="Engels R."/>
            <person name="Freedman E."/>
            <person name="Gellesch M."/>
            <person name="Goldberg J."/>
            <person name="Griggs A."/>
            <person name="Gujja S."/>
            <person name="Heiman D."/>
            <person name="Hepburn T."/>
            <person name="Howarth C."/>
            <person name="Jen D."/>
            <person name="Larson L."/>
            <person name="Lewis B."/>
            <person name="Mehta T."/>
            <person name="Park D."/>
            <person name="Pearson M."/>
            <person name="Roberts A."/>
            <person name="Saif S."/>
            <person name="Shenoy N."/>
            <person name="Sisk P."/>
            <person name="Stolte C."/>
            <person name="Sykes S."/>
            <person name="Walk T."/>
            <person name="White J."/>
            <person name="Yandava C."/>
            <person name="Burger G."/>
            <person name="Gray M.W."/>
            <person name="Holland P.W.H."/>
            <person name="King N."/>
            <person name="Lang F.B.F."/>
            <person name="Roger A.J."/>
            <person name="Ruiz-Trillo I."/>
            <person name="Lander E."/>
            <person name="Nusbaum C."/>
        </authorList>
    </citation>
    <scope>NUCLEOTIDE SEQUENCE [LARGE SCALE GENOMIC DNA]</scope>
    <source>
        <strain evidence="3">ATCC 38327</strain>
    </source>
</reference>
<organism evidence="2 3">
    <name type="scientific">Allomyces macrogynus (strain ATCC 38327)</name>
    <name type="common">Allomyces javanicus var. macrogynus</name>
    <dbReference type="NCBI Taxonomy" id="578462"/>
    <lineage>
        <taxon>Eukaryota</taxon>
        <taxon>Fungi</taxon>
        <taxon>Fungi incertae sedis</taxon>
        <taxon>Blastocladiomycota</taxon>
        <taxon>Blastocladiomycetes</taxon>
        <taxon>Blastocladiales</taxon>
        <taxon>Blastocladiaceae</taxon>
        <taxon>Allomyces</taxon>
    </lineage>
</organism>
<evidence type="ECO:0000313" key="3">
    <source>
        <dbReference type="Proteomes" id="UP000054350"/>
    </source>
</evidence>
<dbReference type="Proteomes" id="UP000054350">
    <property type="component" value="Unassembled WGS sequence"/>
</dbReference>
<keyword evidence="3" id="KW-1185">Reference proteome</keyword>
<keyword evidence="1" id="KW-1133">Transmembrane helix</keyword>
<feature type="transmembrane region" description="Helical" evidence="1">
    <location>
        <begin position="47"/>
        <end position="69"/>
    </location>
</feature>
<feature type="transmembrane region" description="Helical" evidence="1">
    <location>
        <begin position="102"/>
        <end position="121"/>
    </location>
</feature>
<evidence type="ECO:0000256" key="1">
    <source>
        <dbReference type="SAM" id="Phobius"/>
    </source>
</evidence>
<accession>A0A0L0S9I4</accession>
<keyword evidence="1" id="KW-0472">Membrane</keyword>
<keyword evidence="1" id="KW-0812">Transmembrane</keyword>
<protein>
    <submittedName>
        <fullName evidence="2">Uncharacterized protein</fullName>
    </submittedName>
</protein>
<feature type="transmembrane region" description="Helical" evidence="1">
    <location>
        <begin position="76"/>
        <end position="96"/>
    </location>
</feature>
<gene>
    <name evidence="2" type="ORF">AMAG_18100</name>
</gene>
<reference evidence="2 3" key="1">
    <citation type="submission" date="2009-11" db="EMBL/GenBank/DDBJ databases">
        <title>Annotation of Allomyces macrogynus ATCC 38327.</title>
        <authorList>
            <consortium name="The Broad Institute Genome Sequencing Platform"/>
            <person name="Russ C."/>
            <person name="Cuomo C."/>
            <person name="Burger G."/>
            <person name="Gray M.W."/>
            <person name="Holland P.W.H."/>
            <person name="King N."/>
            <person name="Lang F.B.F."/>
            <person name="Roger A.J."/>
            <person name="Ruiz-Trillo I."/>
            <person name="Young S.K."/>
            <person name="Zeng Q."/>
            <person name="Gargeya S."/>
            <person name="Fitzgerald M."/>
            <person name="Haas B."/>
            <person name="Abouelleil A."/>
            <person name="Alvarado L."/>
            <person name="Arachchi H.M."/>
            <person name="Berlin A."/>
            <person name="Chapman S.B."/>
            <person name="Gearin G."/>
            <person name="Goldberg J."/>
            <person name="Griggs A."/>
            <person name="Gujja S."/>
            <person name="Hansen M."/>
            <person name="Heiman D."/>
            <person name="Howarth C."/>
            <person name="Larimer J."/>
            <person name="Lui A."/>
            <person name="MacDonald P.J.P."/>
            <person name="McCowen C."/>
            <person name="Montmayeur A."/>
            <person name="Murphy C."/>
            <person name="Neiman D."/>
            <person name="Pearson M."/>
            <person name="Priest M."/>
            <person name="Roberts A."/>
            <person name="Saif S."/>
            <person name="Shea T."/>
            <person name="Sisk P."/>
            <person name="Stolte C."/>
            <person name="Sykes S."/>
            <person name="Wortman J."/>
            <person name="Nusbaum C."/>
            <person name="Birren B."/>
        </authorList>
    </citation>
    <scope>NUCLEOTIDE SEQUENCE [LARGE SCALE GENOMIC DNA]</scope>
    <source>
        <strain evidence="2 3">ATCC 38327</strain>
    </source>
</reference>
<dbReference type="EMBL" id="GG745334">
    <property type="protein sequence ID" value="KNE59106.1"/>
    <property type="molecule type" value="Genomic_DNA"/>
</dbReference>
<proteinExistence type="predicted"/>